<dbReference type="OrthoDB" id="5376140at2759"/>
<organism evidence="2 3">
    <name type="scientific">Trifolium subterraneum</name>
    <name type="common">Subterranean clover</name>
    <dbReference type="NCBI Taxonomy" id="3900"/>
    <lineage>
        <taxon>Eukaryota</taxon>
        <taxon>Viridiplantae</taxon>
        <taxon>Streptophyta</taxon>
        <taxon>Embryophyta</taxon>
        <taxon>Tracheophyta</taxon>
        <taxon>Spermatophyta</taxon>
        <taxon>Magnoliopsida</taxon>
        <taxon>eudicotyledons</taxon>
        <taxon>Gunneridae</taxon>
        <taxon>Pentapetalae</taxon>
        <taxon>rosids</taxon>
        <taxon>fabids</taxon>
        <taxon>Fabales</taxon>
        <taxon>Fabaceae</taxon>
        <taxon>Papilionoideae</taxon>
        <taxon>50 kb inversion clade</taxon>
        <taxon>NPAAA clade</taxon>
        <taxon>Hologalegina</taxon>
        <taxon>IRL clade</taxon>
        <taxon>Trifolieae</taxon>
        <taxon>Trifolium</taxon>
    </lineage>
</organism>
<dbReference type="AlphaFoldDB" id="A0A2Z6MZU2"/>
<sequence length="59" mass="6847">MRLFQELSYPPSLKKLQLADAIYLKDAIDDLPPVNNDESQDERSYGTTPHTEFQKYISD</sequence>
<dbReference type="EMBL" id="DF973588">
    <property type="protein sequence ID" value="GAU35363.1"/>
    <property type="molecule type" value="Genomic_DNA"/>
</dbReference>
<feature type="region of interest" description="Disordered" evidence="1">
    <location>
        <begin position="31"/>
        <end position="59"/>
    </location>
</feature>
<proteinExistence type="predicted"/>
<dbReference type="Gene3D" id="3.90.120.10">
    <property type="entry name" value="DNA Methylase, subunit A, domain 2"/>
    <property type="match status" value="1"/>
</dbReference>
<name>A0A2Z6MZU2_TRISU</name>
<keyword evidence="3" id="KW-1185">Reference proteome</keyword>
<reference evidence="3" key="1">
    <citation type="journal article" date="2017" name="Front. Plant Sci.">
        <title>Climate Clever Clovers: New Paradigm to Reduce the Environmental Footprint of Ruminants by Breeding Low Methanogenic Forages Utilizing Haplotype Variation.</title>
        <authorList>
            <person name="Kaur P."/>
            <person name="Appels R."/>
            <person name="Bayer P.E."/>
            <person name="Keeble-Gagnere G."/>
            <person name="Wang J."/>
            <person name="Hirakawa H."/>
            <person name="Shirasawa K."/>
            <person name="Vercoe P."/>
            <person name="Stefanova K."/>
            <person name="Durmic Z."/>
            <person name="Nichols P."/>
            <person name="Revell C."/>
            <person name="Isobe S.N."/>
            <person name="Edwards D."/>
            <person name="Erskine W."/>
        </authorList>
    </citation>
    <scope>NUCLEOTIDE SEQUENCE [LARGE SCALE GENOMIC DNA]</scope>
    <source>
        <strain evidence="3">cv. Daliak</strain>
    </source>
</reference>
<evidence type="ECO:0000313" key="2">
    <source>
        <dbReference type="EMBL" id="GAU35363.1"/>
    </source>
</evidence>
<dbReference type="Proteomes" id="UP000242715">
    <property type="component" value="Unassembled WGS sequence"/>
</dbReference>
<evidence type="ECO:0000313" key="3">
    <source>
        <dbReference type="Proteomes" id="UP000242715"/>
    </source>
</evidence>
<gene>
    <name evidence="2" type="ORF">TSUD_57120</name>
</gene>
<protein>
    <submittedName>
        <fullName evidence="2">Uncharacterized protein</fullName>
    </submittedName>
</protein>
<accession>A0A2Z6MZU2</accession>
<evidence type="ECO:0000256" key="1">
    <source>
        <dbReference type="SAM" id="MobiDB-lite"/>
    </source>
</evidence>